<name>A0A3L6DC59_MAIZE</name>
<evidence type="ECO:0000256" key="9">
    <source>
        <dbReference type="ARBA" id="ARBA00023002"/>
    </source>
</evidence>
<organism evidence="19">
    <name type="scientific">Zea mays</name>
    <name type="common">Maize</name>
    <dbReference type="NCBI Taxonomy" id="4577"/>
    <lineage>
        <taxon>Eukaryota</taxon>
        <taxon>Viridiplantae</taxon>
        <taxon>Streptophyta</taxon>
        <taxon>Embryophyta</taxon>
        <taxon>Tracheophyta</taxon>
        <taxon>Spermatophyta</taxon>
        <taxon>Magnoliopsida</taxon>
        <taxon>Liliopsida</taxon>
        <taxon>Poales</taxon>
        <taxon>Poaceae</taxon>
        <taxon>PACMAD clade</taxon>
        <taxon>Panicoideae</taxon>
        <taxon>Andropogonodae</taxon>
        <taxon>Andropogoneae</taxon>
        <taxon>Tripsacinae</taxon>
        <taxon>Zea</taxon>
    </lineage>
</organism>
<evidence type="ECO:0000256" key="4">
    <source>
        <dbReference type="ARBA" id="ARBA00022605"/>
    </source>
</evidence>
<keyword evidence="10" id="KW-0520">NAD</keyword>
<evidence type="ECO:0000313" key="19">
    <source>
        <dbReference type="EMBL" id="PWZ06186.1"/>
    </source>
</evidence>
<dbReference type="SUPFAM" id="SSF51735">
    <property type="entry name" value="NAD(P)-binding Rossmann-fold domains"/>
    <property type="match status" value="1"/>
</dbReference>
<evidence type="ECO:0000256" key="10">
    <source>
        <dbReference type="ARBA" id="ARBA00023027"/>
    </source>
</evidence>
<keyword evidence="8" id="KW-0809">Transit peptide</keyword>
<evidence type="ECO:0000256" key="1">
    <source>
        <dbReference type="ARBA" id="ARBA00004229"/>
    </source>
</evidence>
<dbReference type="FunFam" id="3.40.50.720:FF:000264">
    <property type="entry name" value="4-hydroxy-tetrahydrodipicolinate reductase 2 chloroplastic"/>
    <property type="match status" value="1"/>
</dbReference>
<dbReference type="Gene3D" id="3.40.50.720">
    <property type="entry name" value="NAD(P)-binding Rossmann-like Domain"/>
    <property type="match status" value="1"/>
</dbReference>
<dbReference type="InterPro" id="IPR022663">
    <property type="entry name" value="DapB_C"/>
</dbReference>
<evidence type="ECO:0000256" key="11">
    <source>
        <dbReference type="ARBA" id="ARBA00023154"/>
    </source>
</evidence>
<keyword evidence="9" id="KW-0560">Oxidoreductase</keyword>
<evidence type="ECO:0000259" key="18">
    <source>
        <dbReference type="Pfam" id="PF05173"/>
    </source>
</evidence>
<dbReference type="GO" id="GO:0019877">
    <property type="term" value="P:diaminopimelate biosynthetic process"/>
    <property type="evidence" value="ECO:0007669"/>
    <property type="project" value="UniProtKB-KW"/>
</dbReference>
<evidence type="ECO:0000256" key="14">
    <source>
        <dbReference type="ARBA" id="ARBA00049080"/>
    </source>
</evidence>
<keyword evidence="5" id="KW-0934">Plastid</keyword>
<comment type="catalytic activity">
    <reaction evidence="14">
        <text>(S)-2,3,4,5-tetrahydrodipicolinate + NADP(+) + H2O = (2S,4S)-4-hydroxy-2,3,4,5-tetrahydrodipicolinate + NADPH + H(+)</text>
        <dbReference type="Rhea" id="RHEA:35331"/>
        <dbReference type="ChEBI" id="CHEBI:15377"/>
        <dbReference type="ChEBI" id="CHEBI:15378"/>
        <dbReference type="ChEBI" id="CHEBI:16845"/>
        <dbReference type="ChEBI" id="CHEBI:57783"/>
        <dbReference type="ChEBI" id="CHEBI:58349"/>
        <dbReference type="ChEBI" id="CHEBI:67139"/>
        <dbReference type="EC" id="1.17.1.8"/>
    </reaction>
</comment>
<feature type="domain" description="Dihydrodipicolinate reductase C-terminal" evidence="18">
    <location>
        <begin position="243"/>
        <end position="383"/>
    </location>
</feature>
<evidence type="ECO:0000259" key="17">
    <source>
        <dbReference type="Pfam" id="PF01113"/>
    </source>
</evidence>
<reference evidence="19" key="1">
    <citation type="journal article" date="2018" name="Nat. Genet.">
        <title>Extensive intraspecific gene order and gene structural variations between Mo17 and other maize genomes.</title>
        <authorList>
            <person name="Sun S."/>
            <person name="Zhou Y."/>
            <person name="Chen J."/>
            <person name="Shi J."/>
            <person name="Zhao H."/>
            <person name="Zhao H."/>
            <person name="Song W."/>
            <person name="Zhang M."/>
            <person name="Cui Y."/>
            <person name="Dong X."/>
            <person name="Liu H."/>
            <person name="Ma X."/>
            <person name="Jiao Y."/>
            <person name="Wang B."/>
            <person name="Wei X."/>
            <person name="Stein J.C."/>
            <person name="Glaubitz J.C."/>
            <person name="Lu F."/>
            <person name="Yu G."/>
            <person name="Liang C."/>
            <person name="Fengler K."/>
            <person name="Li B."/>
            <person name="Rafalski A."/>
            <person name="Schnable P.S."/>
            <person name="Ware D.H."/>
            <person name="Buckler E.S."/>
            <person name="Lai J."/>
        </authorList>
    </citation>
    <scope>NUCLEOTIDE SEQUENCE [LARGE SCALE GENOMIC DNA]</scope>
    <source>
        <tissue evidence="19">Seedling</tissue>
    </source>
</reference>
<dbReference type="EMBL" id="NCVQ01000010">
    <property type="protein sequence ID" value="PWZ06186.1"/>
    <property type="molecule type" value="Genomic_DNA"/>
</dbReference>
<comment type="similarity">
    <text evidence="2">Belongs to the DapB family.</text>
</comment>
<evidence type="ECO:0000256" key="15">
    <source>
        <dbReference type="ARBA" id="ARBA00049396"/>
    </source>
</evidence>
<evidence type="ECO:0000256" key="7">
    <source>
        <dbReference type="ARBA" id="ARBA00022915"/>
    </source>
</evidence>
<evidence type="ECO:0000256" key="2">
    <source>
        <dbReference type="ARBA" id="ARBA00006642"/>
    </source>
</evidence>
<dbReference type="Proteomes" id="UP000251960">
    <property type="component" value="Chromosome 9"/>
</dbReference>
<comment type="caution">
    <text evidence="19">The sequence shown here is derived from an EMBL/GenBank/DDBJ whole genome shotgun (WGS) entry which is preliminary data.</text>
</comment>
<comment type="subcellular location">
    <subcellularLocation>
        <location evidence="1">Plastid</location>
        <location evidence="1">Chloroplast</location>
    </subcellularLocation>
</comment>
<evidence type="ECO:0000256" key="12">
    <source>
        <dbReference type="ARBA" id="ARBA00037922"/>
    </source>
</evidence>
<evidence type="ECO:0000256" key="16">
    <source>
        <dbReference type="ARBA" id="ARBA00057936"/>
    </source>
</evidence>
<dbReference type="InterPro" id="IPR011859">
    <property type="entry name" value="Dihydrodipicolinate_Rdtase_pln"/>
</dbReference>
<proteinExistence type="inferred from homology"/>
<dbReference type="PANTHER" id="PTHR20836:SF3">
    <property type="entry name" value="4-HYDROXY-TETRAHYDRODIPICOLINATE REDUCTASE 2, CHLOROPLASTIC-RELATED"/>
    <property type="match status" value="1"/>
</dbReference>
<dbReference type="FunFam" id="3.30.360.10:FF:000037">
    <property type="entry name" value="4-hydroxy-tetrahydrodipicolinate reductase 2, chloroplastic"/>
    <property type="match status" value="1"/>
</dbReference>
<keyword evidence="11" id="KW-0457">Lysine biosynthesis</keyword>
<keyword evidence="7" id="KW-0220">Diaminopimelate biosynthesis</keyword>
<sequence length="392" mass="44011">MLALRHRRPLWSQLRLRRASPFRFCIVCSTYFLEQHCLIIMQVCLYLGLIMSQASLSDFTLSWENLNGEAHHHILNLVPQRTYICYPLHKLDFWLDDAYWGKSIGCSSNMKLASLGAKVNGCTGNMGLSVAEAAALRGLHLVPVSFSSREKVEKTIQVGQTDIQIYGPSKREDVLSSIADEFPDVIVVDYTGPNSVNSNAELYCKLGLPFVMGTTGGNKHLLYKSVQDSKNYALISPQMGKQVVAFVAAMKIMAEQFPGAFSGYHLEVLESHQAGKLDTSGTAKDVIACFEKLGVSYDMNRMVKIRDPEQQLEMVGVPEEHIQGHAFHLYHLTSPDDSVSFEFQHNVCGRSIYAEGTIDAAMFLHRKVQSKDSKRIYNMDDVLREETCHKAY</sequence>
<keyword evidence="3" id="KW-0150">Chloroplast</keyword>
<dbReference type="InterPro" id="IPR023940">
    <property type="entry name" value="DHDPR_bac"/>
</dbReference>
<gene>
    <name evidence="19" type="primary">DAPB2</name>
    <name evidence="19" type="ORF">Zm00014a_009771</name>
</gene>
<dbReference type="GO" id="GO:0008839">
    <property type="term" value="F:4-hydroxy-tetrahydrodipicolinate reductase"/>
    <property type="evidence" value="ECO:0007669"/>
    <property type="project" value="UniProtKB-EC"/>
</dbReference>
<dbReference type="GO" id="GO:0070402">
    <property type="term" value="F:NADPH binding"/>
    <property type="evidence" value="ECO:0007669"/>
    <property type="project" value="InterPro"/>
</dbReference>
<dbReference type="EC" id="1.17.1.8" evidence="13"/>
<dbReference type="AlphaFoldDB" id="A0A3L6DC59"/>
<dbReference type="ExpressionAtlas" id="A0A3L6DC59">
    <property type="expression patterns" value="baseline and differential"/>
</dbReference>
<evidence type="ECO:0000256" key="6">
    <source>
        <dbReference type="ARBA" id="ARBA00022857"/>
    </source>
</evidence>
<dbReference type="Pfam" id="PF05173">
    <property type="entry name" value="DapB_C"/>
    <property type="match status" value="1"/>
</dbReference>
<dbReference type="Gene3D" id="3.30.360.10">
    <property type="entry name" value="Dihydrodipicolinate Reductase, domain 2"/>
    <property type="match status" value="1"/>
</dbReference>
<comment type="function">
    <text evidence="16">Catalyzes the conversion of 4-hydroxy-tetrahydrodipicolinate (HTPA) to tetrahydrodipicolinate.</text>
</comment>
<dbReference type="GO" id="GO:0009089">
    <property type="term" value="P:lysine biosynthetic process via diaminopimelate"/>
    <property type="evidence" value="ECO:0007669"/>
    <property type="project" value="InterPro"/>
</dbReference>
<keyword evidence="6" id="KW-0521">NADP</keyword>
<comment type="pathway">
    <text evidence="12">Amino-acid biosynthesis; L-lysine biosynthesis via DAP pathway; (S)-tetrahydrodipicolinate from L-aspartate: step 4/4.</text>
</comment>
<evidence type="ECO:0000256" key="13">
    <source>
        <dbReference type="ARBA" id="ARBA00038983"/>
    </source>
</evidence>
<evidence type="ECO:0000256" key="8">
    <source>
        <dbReference type="ARBA" id="ARBA00022946"/>
    </source>
</evidence>
<dbReference type="NCBIfam" id="TIGR02130">
    <property type="entry name" value="dapB_plant"/>
    <property type="match status" value="1"/>
</dbReference>
<dbReference type="InterPro" id="IPR000846">
    <property type="entry name" value="DapB_N"/>
</dbReference>
<accession>A0A3L6DC59</accession>
<evidence type="ECO:0000256" key="3">
    <source>
        <dbReference type="ARBA" id="ARBA00022528"/>
    </source>
</evidence>
<protein>
    <recommendedName>
        <fullName evidence="13">4-hydroxy-tetrahydrodipicolinate reductase</fullName>
        <ecNumber evidence="13">1.17.1.8</ecNumber>
    </recommendedName>
</protein>
<dbReference type="PANTHER" id="PTHR20836">
    <property type="entry name" value="DIHYDRODIPICOLINATE REDUCTASE"/>
    <property type="match status" value="1"/>
</dbReference>
<dbReference type="InterPro" id="IPR036291">
    <property type="entry name" value="NAD(P)-bd_dom_sf"/>
</dbReference>
<dbReference type="Pfam" id="PF01113">
    <property type="entry name" value="DapB_N"/>
    <property type="match status" value="1"/>
</dbReference>
<keyword evidence="4" id="KW-0028">Amino-acid biosynthesis</keyword>
<evidence type="ECO:0000256" key="5">
    <source>
        <dbReference type="ARBA" id="ARBA00022640"/>
    </source>
</evidence>
<dbReference type="GO" id="GO:0009507">
    <property type="term" value="C:chloroplast"/>
    <property type="evidence" value="ECO:0007669"/>
    <property type="project" value="UniProtKB-SubCell"/>
</dbReference>
<comment type="catalytic activity">
    <reaction evidence="15">
        <text>(S)-2,3,4,5-tetrahydrodipicolinate + NAD(+) + H2O = (2S,4S)-4-hydroxy-2,3,4,5-tetrahydrodipicolinate + NADH + H(+)</text>
        <dbReference type="Rhea" id="RHEA:35323"/>
        <dbReference type="ChEBI" id="CHEBI:15377"/>
        <dbReference type="ChEBI" id="CHEBI:15378"/>
        <dbReference type="ChEBI" id="CHEBI:16845"/>
        <dbReference type="ChEBI" id="CHEBI:57540"/>
        <dbReference type="ChEBI" id="CHEBI:57945"/>
        <dbReference type="ChEBI" id="CHEBI:67139"/>
        <dbReference type="EC" id="1.17.1.8"/>
    </reaction>
</comment>
<feature type="domain" description="Dihydrodipicolinate reductase N-terminal" evidence="17">
    <location>
        <begin position="119"/>
        <end position="227"/>
    </location>
</feature>